<dbReference type="EMBL" id="BAAAGS010000022">
    <property type="protein sequence ID" value="GAA0533325.1"/>
    <property type="molecule type" value="Genomic_DNA"/>
</dbReference>
<name>A0ABN1D3Y8_SACER</name>
<dbReference type="Proteomes" id="UP001500729">
    <property type="component" value="Unassembled WGS sequence"/>
</dbReference>
<dbReference type="RefSeq" id="WP_009944918.1">
    <property type="nucleotide sequence ID" value="NZ_BAAAGS010000022.1"/>
</dbReference>
<organism evidence="1 2">
    <name type="scientific">Saccharopolyspora erythraea</name>
    <name type="common">Streptomyces erythraeus</name>
    <dbReference type="NCBI Taxonomy" id="1836"/>
    <lineage>
        <taxon>Bacteria</taxon>
        <taxon>Bacillati</taxon>
        <taxon>Actinomycetota</taxon>
        <taxon>Actinomycetes</taxon>
        <taxon>Pseudonocardiales</taxon>
        <taxon>Pseudonocardiaceae</taxon>
        <taxon>Saccharopolyspora</taxon>
    </lineage>
</organism>
<gene>
    <name evidence="1" type="ORF">GCM10009533_35550</name>
</gene>
<protein>
    <submittedName>
        <fullName evidence="1">Uncharacterized protein</fullName>
    </submittedName>
</protein>
<reference evidence="1 2" key="1">
    <citation type="journal article" date="2019" name="Int. J. Syst. Evol. Microbiol.">
        <title>The Global Catalogue of Microorganisms (GCM) 10K type strain sequencing project: providing services to taxonomists for standard genome sequencing and annotation.</title>
        <authorList>
            <consortium name="The Broad Institute Genomics Platform"/>
            <consortium name="The Broad Institute Genome Sequencing Center for Infectious Disease"/>
            <person name="Wu L."/>
            <person name="Ma J."/>
        </authorList>
    </citation>
    <scope>NUCLEOTIDE SEQUENCE [LARGE SCALE GENOMIC DNA]</scope>
    <source>
        <strain evidence="1 2">JCM 10303</strain>
    </source>
</reference>
<accession>A0ABN1D3Y8</accession>
<keyword evidence="2" id="KW-1185">Reference proteome</keyword>
<proteinExistence type="predicted"/>
<evidence type="ECO:0000313" key="1">
    <source>
        <dbReference type="EMBL" id="GAA0533325.1"/>
    </source>
</evidence>
<evidence type="ECO:0000313" key="2">
    <source>
        <dbReference type="Proteomes" id="UP001500729"/>
    </source>
</evidence>
<sequence length="89" mass="9285">MTNNTRQNLVLHLSGAAQPLHVALDPAEADALVEQLPEFMAAGSARTLKTADGGRFSVNFAHVATAHVENSRGDANAYGAPSRGAGFVR</sequence>
<comment type="caution">
    <text evidence="1">The sequence shown here is derived from an EMBL/GenBank/DDBJ whole genome shotgun (WGS) entry which is preliminary data.</text>
</comment>